<name>A0A0N5BWL5_STREA</name>
<sequence length="77" mass="9277">MTKKVGLVPVAKLLAEIGNIYKYSYKKWFEWQKKDSKSLSLKERLLQQRKRKDKKSQNMPRQWKKGLTIKIMSYSNK</sequence>
<accession>A0A0N5BWL5</accession>
<proteinExistence type="predicted"/>
<dbReference type="Proteomes" id="UP000046392">
    <property type="component" value="Unplaced"/>
</dbReference>
<reference evidence="2" key="1">
    <citation type="submission" date="2017-02" db="UniProtKB">
        <authorList>
            <consortium name="WormBaseParasite"/>
        </authorList>
    </citation>
    <scope>IDENTIFICATION</scope>
</reference>
<protein>
    <submittedName>
        <fullName evidence="2">Transposase</fullName>
    </submittedName>
</protein>
<evidence type="ECO:0000313" key="1">
    <source>
        <dbReference type="Proteomes" id="UP000046392"/>
    </source>
</evidence>
<evidence type="ECO:0000313" key="2">
    <source>
        <dbReference type="WBParaSite" id="SPAL_0001020900.1"/>
    </source>
</evidence>
<organism evidence="1 2">
    <name type="scientific">Strongyloides papillosus</name>
    <name type="common">Intestinal threadworm</name>
    <dbReference type="NCBI Taxonomy" id="174720"/>
    <lineage>
        <taxon>Eukaryota</taxon>
        <taxon>Metazoa</taxon>
        <taxon>Ecdysozoa</taxon>
        <taxon>Nematoda</taxon>
        <taxon>Chromadorea</taxon>
        <taxon>Rhabditida</taxon>
        <taxon>Tylenchina</taxon>
        <taxon>Panagrolaimomorpha</taxon>
        <taxon>Strongyloidoidea</taxon>
        <taxon>Strongyloididae</taxon>
        <taxon>Strongyloides</taxon>
    </lineage>
</organism>
<dbReference type="AlphaFoldDB" id="A0A0N5BWL5"/>
<keyword evidence="1" id="KW-1185">Reference proteome</keyword>
<dbReference type="WBParaSite" id="SPAL_0001020900.1">
    <property type="protein sequence ID" value="SPAL_0001020900.1"/>
    <property type="gene ID" value="SPAL_0001020900"/>
</dbReference>